<protein>
    <submittedName>
        <fullName evidence="2 3">Uncharacterized protein</fullName>
    </submittedName>
</protein>
<feature type="compositionally biased region" description="Polar residues" evidence="1">
    <location>
        <begin position="139"/>
        <end position="148"/>
    </location>
</feature>
<gene>
    <name evidence="2" type="ORF">GUITHDRAFT_155758</name>
</gene>
<organism evidence="2">
    <name type="scientific">Guillardia theta (strain CCMP2712)</name>
    <name type="common">Cryptophyte</name>
    <dbReference type="NCBI Taxonomy" id="905079"/>
    <lineage>
        <taxon>Eukaryota</taxon>
        <taxon>Cryptophyceae</taxon>
        <taxon>Pyrenomonadales</taxon>
        <taxon>Geminigeraceae</taxon>
        <taxon>Guillardia</taxon>
    </lineage>
</organism>
<dbReference type="AlphaFoldDB" id="L1IE46"/>
<dbReference type="PaxDb" id="55529-EKX34357"/>
<accession>L1IE46</accession>
<name>L1IE46_GUITC</name>
<evidence type="ECO:0000256" key="1">
    <source>
        <dbReference type="SAM" id="MobiDB-lite"/>
    </source>
</evidence>
<dbReference type="EMBL" id="JH993111">
    <property type="protein sequence ID" value="EKX34357.1"/>
    <property type="molecule type" value="Genomic_DNA"/>
</dbReference>
<dbReference type="RefSeq" id="XP_005821337.1">
    <property type="nucleotide sequence ID" value="XM_005821280.1"/>
</dbReference>
<evidence type="ECO:0000313" key="4">
    <source>
        <dbReference type="Proteomes" id="UP000011087"/>
    </source>
</evidence>
<dbReference type="Proteomes" id="UP000011087">
    <property type="component" value="Unassembled WGS sequence"/>
</dbReference>
<dbReference type="GeneID" id="17291105"/>
<feature type="region of interest" description="Disordered" evidence="1">
    <location>
        <begin position="119"/>
        <end position="148"/>
    </location>
</feature>
<proteinExistence type="predicted"/>
<evidence type="ECO:0000313" key="2">
    <source>
        <dbReference type="EMBL" id="EKX34357.1"/>
    </source>
</evidence>
<reference evidence="4" key="2">
    <citation type="submission" date="2012-11" db="EMBL/GenBank/DDBJ databases">
        <authorList>
            <person name="Kuo A."/>
            <person name="Curtis B.A."/>
            <person name="Tanifuji G."/>
            <person name="Burki F."/>
            <person name="Gruber A."/>
            <person name="Irimia M."/>
            <person name="Maruyama S."/>
            <person name="Arias M.C."/>
            <person name="Ball S.G."/>
            <person name="Gile G.H."/>
            <person name="Hirakawa Y."/>
            <person name="Hopkins J.F."/>
            <person name="Rensing S.A."/>
            <person name="Schmutz J."/>
            <person name="Symeonidi A."/>
            <person name="Elias M."/>
            <person name="Eveleigh R.J."/>
            <person name="Herman E.K."/>
            <person name="Klute M.J."/>
            <person name="Nakayama T."/>
            <person name="Obornik M."/>
            <person name="Reyes-Prieto A."/>
            <person name="Armbrust E.V."/>
            <person name="Aves S.J."/>
            <person name="Beiko R.G."/>
            <person name="Coutinho P."/>
            <person name="Dacks J.B."/>
            <person name="Durnford D.G."/>
            <person name="Fast N.M."/>
            <person name="Green B.R."/>
            <person name="Grisdale C."/>
            <person name="Hempe F."/>
            <person name="Henrissat B."/>
            <person name="Hoppner M.P."/>
            <person name="Ishida K.-I."/>
            <person name="Kim E."/>
            <person name="Koreny L."/>
            <person name="Kroth P.G."/>
            <person name="Liu Y."/>
            <person name="Malik S.-B."/>
            <person name="Maier U.G."/>
            <person name="McRose D."/>
            <person name="Mock T."/>
            <person name="Neilson J.A."/>
            <person name="Onodera N.T."/>
            <person name="Poole A.M."/>
            <person name="Pritham E.J."/>
            <person name="Richards T.A."/>
            <person name="Rocap G."/>
            <person name="Roy S.W."/>
            <person name="Sarai C."/>
            <person name="Schaack S."/>
            <person name="Shirato S."/>
            <person name="Slamovits C.H."/>
            <person name="Spencer D.F."/>
            <person name="Suzuki S."/>
            <person name="Worden A.Z."/>
            <person name="Zauner S."/>
            <person name="Barry K."/>
            <person name="Bell C."/>
            <person name="Bharti A.K."/>
            <person name="Crow J.A."/>
            <person name="Grimwood J."/>
            <person name="Kramer R."/>
            <person name="Lindquist E."/>
            <person name="Lucas S."/>
            <person name="Salamov A."/>
            <person name="McFadden G.I."/>
            <person name="Lane C.E."/>
            <person name="Keeling P.J."/>
            <person name="Gray M.W."/>
            <person name="Grigoriev I.V."/>
            <person name="Archibald J.M."/>
        </authorList>
    </citation>
    <scope>NUCLEOTIDE SEQUENCE</scope>
    <source>
        <strain evidence="4">CCMP2712</strain>
    </source>
</reference>
<feature type="non-terminal residue" evidence="2">
    <location>
        <position position="148"/>
    </location>
</feature>
<evidence type="ECO:0000313" key="3">
    <source>
        <dbReference type="EnsemblProtists" id="EKX34357"/>
    </source>
</evidence>
<reference evidence="3" key="3">
    <citation type="submission" date="2015-06" db="UniProtKB">
        <authorList>
            <consortium name="EnsemblProtists"/>
        </authorList>
    </citation>
    <scope>IDENTIFICATION</scope>
</reference>
<dbReference type="HOGENOM" id="CLU_1763722_0_0_1"/>
<dbReference type="EnsemblProtists" id="EKX34357">
    <property type="protein sequence ID" value="EKX34357"/>
    <property type="gene ID" value="GUITHDRAFT_155758"/>
</dbReference>
<dbReference type="KEGG" id="gtt:GUITHDRAFT_155758"/>
<reference evidence="2 4" key="1">
    <citation type="journal article" date="2012" name="Nature">
        <title>Algal genomes reveal evolutionary mosaicism and the fate of nucleomorphs.</title>
        <authorList>
            <consortium name="DOE Joint Genome Institute"/>
            <person name="Curtis B.A."/>
            <person name="Tanifuji G."/>
            <person name="Burki F."/>
            <person name="Gruber A."/>
            <person name="Irimia M."/>
            <person name="Maruyama S."/>
            <person name="Arias M.C."/>
            <person name="Ball S.G."/>
            <person name="Gile G.H."/>
            <person name="Hirakawa Y."/>
            <person name="Hopkins J.F."/>
            <person name="Kuo A."/>
            <person name="Rensing S.A."/>
            <person name="Schmutz J."/>
            <person name="Symeonidi A."/>
            <person name="Elias M."/>
            <person name="Eveleigh R.J."/>
            <person name="Herman E.K."/>
            <person name="Klute M.J."/>
            <person name="Nakayama T."/>
            <person name="Obornik M."/>
            <person name="Reyes-Prieto A."/>
            <person name="Armbrust E.V."/>
            <person name="Aves S.J."/>
            <person name="Beiko R.G."/>
            <person name="Coutinho P."/>
            <person name="Dacks J.B."/>
            <person name="Durnford D.G."/>
            <person name="Fast N.M."/>
            <person name="Green B.R."/>
            <person name="Grisdale C.J."/>
            <person name="Hempel F."/>
            <person name="Henrissat B."/>
            <person name="Hoppner M.P."/>
            <person name="Ishida K."/>
            <person name="Kim E."/>
            <person name="Koreny L."/>
            <person name="Kroth P.G."/>
            <person name="Liu Y."/>
            <person name="Malik S.B."/>
            <person name="Maier U.G."/>
            <person name="McRose D."/>
            <person name="Mock T."/>
            <person name="Neilson J.A."/>
            <person name="Onodera N.T."/>
            <person name="Poole A.M."/>
            <person name="Pritham E.J."/>
            <person name="Richards T.A."/>
            <person name="Rocap G."/>
            <person name="Roy S.W."/>
            <person name="Sarai C."/>
            <person name="Schaack S."/>
            <person name="Shirato S."/>
            <person name="Slamovits C.H."/>
            <person name="Spencer D.F."/>
            <person name="Suzuki S."/>
            <person name="Worden A.Z."/>
            <person name="Zauner S."/>
            <person name="Barry K."/>
            <person name="Bell C."/>
            <person name="Bharti A.K."/>
            <person name="Crow J.A."/>
            <person name="Grimwood J."/>
            <person name="Kramer R."/>
            <person name="Lindquist E."/>
            <person name="Lucas S."/>
            <person name="Salamov A."/>
            <person name="McFadden G.I."/>
            <person name="Lane C.E."/>
            <person name="Keeling P.J."/>
            <person name="Gray M.W."/>
            <person name="Grigoriev I.V."/>
            <person name="Archibald J.M."/>
        </authorList>
    </citation>
    <scope>NUCLEOTIDE SEQUENCE</scope>
    <source>
        <strain evidence="2 4">CCMP2712</strain>
    </source>
</reference>
<sequence>MLAADPSEQLDDFVKKYIFDQDHSLPSASELQEAATLAQKGVIRDLEYEPKLLISSVTFLRRILSASVQCGGNQHGKFSKAEQQGAVNCCDPFKKPNPPSTITGVAPWAAKPAGVKASKGGWTAGSAGKPMTVAPWMNSPGSSVGASL</sequence>
<keyword evidence="4" id="KW-1185">Reference proteome</keyword>